<evidence type="ECO:0000256" key="1">
    <source>
        <dbReference type="SAM" id="Phobius"/>
    </source>
</evidence>
<feature type="transmembrane region" description="Helical" evidence="1">
    <location>
        <begin position="75"/>
        <end position="92"/>
    </location>
</feature>
<dbReference type="STRING" id="29760.F6H1V0"/>
<evidence type="ECO:0000313" key="3">
    <source>
        <dbReference type="Proteomes" id="UP000009183"/>
    </source>
</evidence>
<dbReference type="Proteomes" id="UP000009183">
    <property type="component" value="Chromosome 19"/>
</dbReference>
<keyword evidence="1" id="KW-0472">Membrane</keyword>
<organism evidence="2 3">
    <name type="scientific">Vitis vinifera</name>
    <name type="common">Grape</name>
    <dbReference type="NCBI Taxonomy" id="29760"/>
    <lineage>
        <taxon>Eukaryota</taxon>
        <taxon>Viridiplantae</taxon>
        <taxon>Streptophyta</taxon>
        <taxon>Embryophyta</taxon>
        <taxon>Tracheophyta</taxon>
        <taxon>Spermatophyta</taxon>
        <taxon>Magnoliopsida</taxon>
        <taxon>eudicotyledons</taxon>
        <taxon>Gunneridae</taxon>
        <taxon>Pentapetalae</taxon>
        <taxon>rosids</taxon>
        <taxon>Vitales</taxon>
        <taxon>Vitaceae</taxon>
        <taxon>Viteae</taxon>
        <taxon>Vitis</taxon>
    </lineage>
</organism>
<keyword evidence="1" id="KW-1133">Transmembrane helix</keyword>
<proteinExistence type="predicted"/>
<keyword evidence="1" id="KW-0812">Transmembrane</keyword>
<gene>
    <name evidence="2" type="ordered locus">VIT_19s0014g00770</name>
</gene>
<keyword evidence="3" id="KW-1185">Reference proteome</keyword>
<dbReference type="InParanoid" id="F6H1V0"/>
<protein>
    <submittedName>
        <fullName evidence="2">Uncharacterized protein</fullName>
    </submittedName>
</protein>
<dbReference type="AlphaFoldDB" id="F6H1V0"/>
<sequence>MCCKGRLDKTSNQRRLMDVLYWAAKEDGKQEGKEECLLNPHHSTTLLARPSNPLSTYFHHFPMCMRSKMHGHPHLIILLTDIPITTIFSLYTT</sequence>
<dbReference type="HOGENOM" id="CLU_2404017_0_0_1"/>
<dbReference type="EMBL" id="FN595229">
    <property type="protein sequence ID" value="CCB46214.1"/>
    <property type="molecule type" value="Genomic_DNA"/>
</dbReference>
<accession>F6H1V0</accession>
<dbReference type="PaxDb" id="29760-VIT_19s0014g00770.t01"/>
<name>F6H1V0_VITVI</name>
<reference evidence="3" key="1">
    <citation type="journal article" date="2007" name="Nature">
        <title>The grapevine genome sequence suggests ancestral hexaploidization in major angiosperm phyla.</title>
        <authorList>
            <consortium name="The French-Italian Public Consortium for Grapevine Genome Characterization."/>
            <person name="Jaillon O."/>
            <person name="Aury J.-M."/>
            <person name="Noel B."/>
            <person name="Policriti A."/>
            <person name="Clepet C."/>
            <person name="Casagrande A."/>
            <person name="Choisne N."/>
            <person name="Aubourg S."/>
            <person name="Vitulo N."/>
            <person name="Jubin C."/>
            <person name="Vezzi A."/>
            <person name="Legeai F."/>
            <person name="Hugueney P."/>
            <person name="Dasilva C."/>
            <person name="Horner D."/>
            <person name="Mica E."/>
            <person name="Jublot D."/>
            <person name="Poulain J."/>
            <person name="Bruyere C."/>
            <person name="Billault A."/>
            <person name="Segurens B."/>
            <person name="Gouyvenoux M."/>
            <person name="Ugarte E."/>
            <person name="Cattonaro F."/>
            <person name="Anthouard V."/>
            <person name="Vico V."/>
            <person name="Del Fabbro C."/>
            <person name="Alaux M."/>
            <person name="Di Gaspero G."/>
            <person name="Dumas V."/>
            <person name="Felice N."/>
            <person name="Paillard S."/>
            <person name="Juman I."/>
            <person name="Moroldo M."/>
            <person name="Scalabrin S."/>
            <person name="Canaguier A."/>
            <person name="Le Clainche I."/>
            <person name="Malacrida G."/>
            <person name="Durand E."/>
            <person name="Pesole G."/>
            <person name="Laucou V."/>
            <person name="Chatelet P."/>
            <person name="Merdinoglu D."/>
            <person name="Delledonne M."/>
            <person name="Pezzotti M."/>
            <person name="Lecharny A."/>
            <person name="Scarpelli C."/>
            <person name="Artiguenave F."/>
            <person name="Pe M.E."/>
            <person name="Valle G."/>
            <person name="Morgante M."/>
            <person name="Caboche M."/>
            <person name="Adam-Blondon A.-F."/>
            <person name="Weissenbach J."/>
            <person name="Quetier F."/>
            <person name="Wincker P."/>
        </authorList>
    </citation>
    <scope>NUCLEOTIDE SEQUENCE [LARGE SCALE GENOMIC DNA]</scope>
    <source>
        <strain evidence="3">cv. Pinot noir / PN40024</strain>
    </source>
</reference>
<evidence type="ECO:0000313" key="2">
    <source>
        <dbReference type="EMBL" id="CCB46214.1"/>
    </source>
</evidence>